<dbReference type="InterPro" id="IPR015421">
    <property type="entry name" value="PyrdxlP-dep_Trfase_major"/>
</dbReference>
<keyword evidence="4" id="KW-0808">Transferase</keyword>
<gene>
    <name evidence="7" type="ORF">S03H2_06379</name>
</gene>
<dbReference type="Pfam" id="PF00155">
    <property type="entry name" value="Aminotran_1_2"/>
    <property type="match status" value="1"/>
</dbReference>
<evidence type="ECO:0000256" key="3">
    <source>
        <dbReference type="ARBA" id="ARBA00022576"/>
    </source>
</evidence>
<dbReference type="InterPro" id="IPR050596">
    <property type="entry name" value="AspAT/PAT-like"/>
</dbReference>
<dbReference type="AlphaFoldDB" id="X1FED3"/>
<evidence type="ECO:0000256" key="4">
    <source>
        <dbReference type="ARBA" id="ARBA00022679"/>
    </source>
</evidence>
<proteinExistence type="inferred from homology"/>
<comment type="cofactor">
    <cofactor evidence="1">
        <name>pyridoxal 5'-phosphate</name>
        <dbReference type="ChEBI" id="CHEBI:597326"/>
    </cofactor>
</comment>
<dbReference type="Gene3D" id="3.40.640.10">
    <property type="entry name" value="Type I PLP-dependent aspartate aminotransferase-like (Major domain)"/>
    <property type="match status" value="1"/>
</dbReference>
<comment type="caution">
    <text evidence="7">The sequence shown here is derived from an EMBL/GenBank/DDBJ whole genome shotgun (WGS) entry which is preliminary data.</text>
</comment>
<evidence type="ECO:0000256" key="5">
    <source>
        <dbReference type="ARBA" id="ARBA00022898"/>
    </source>
</evidence>
<name>X1FED3_9ZZZZ</name>
<dbReference type="InterPro" id="IPR015424">
    <property type="entry name" value="PyrdxlP-dep_Trfase"/>
</dbReference>
<evidence type="ECO:0000313" key="7">
    <source>
        <dbReference type="EMBL" id="GAH30900.1"/>
    </source>
</evidence>
<keyword evidence="3" id="KW-0032">Aminotransferase</keyword>
<accession>X1FED3</accession>
<dbReference type="PANTHER" id="PTHR46383:SF3">
    <property type="entry name" value="ASPARTATE AMINOTRANSFERASE-RELATED"/>
    <property type="match status" value="1"/>
</dbReference>
<reference evidence="7" key="1">
    <citation type="journal article" date="2014" name="Front. Microbiol.">
        <title>High frequency of phylogenetically diverse reductive dehalogenase-homologous genes in deep subseafloor sedimentary metagenomes.</title>
        <authorList>
            <person name="Kawai M."/>
            <person name="Futagami T."/>
            <person name="Toyoda A."/>
            <person name="Takaki Y."/>
            <person name="Nishi S."/>
            <person name="Hori S."/>
            <person name="Arai W."/>
            <person name="Tsubouchi T."/>
            <person name="Morono Y."/>
            <person name="Uchiyama I."/>
            <person name="Ito T."/>
            <person name="Fujiyama A."/>
            <person name="Inagaki F."/>
            <person name="Takami H."/>
        </authorList>
    </citation>
    <scope>NUCLEOTIDE SEQUENCE</scope>
    <source>
        <strain evidence="7">Expedition CK06-06</strain>
    </source>
</reference>
<dbReference type="GO" id="GO:0008483">
    <property type="term" value="F:transaminase activity"/>
    <property type="evidence" value="ECO:0007669"/>
    <property type="project" value="UniProtKB-KW"/>
</dbReference>
<feature type="non-terminal residue" evidence="7">
    <location>
        <position position="101"/>
    </location>
</feature>
<protein>
    <recommendedName>
        <fullName evidence="6">Aminotransferase class I/classII large domain-containing protein</fullName>
    </recommendedName>
</protein>
<dbReference type="SUPFAM" id="SSF53383">
    <property type="entry name" value="PLP-dependent transferases"/>
    <property type="match status" value="1"/>
</dbReference>
<evidence type="ECO:0000256" key="2">
    <source>
        <dbReference type="ARBA" id="ARBA00007441"/>
    </source>
</evidence>
<organism evidence="7">
    <name type="scientific">marine sediment metagenome</name>
    <dbReference type="NCBI Taxonomy" id="412755"/>
    <lineage>
        <taxon>unclassified sequences</taxon>
        <taxon>metagenomes</taxon>
        <taxon>ecological metagenomes</taxon>
    </lineage>
</organism>
<dbReference type="InterPro" id="IPR004839">
    <property type="entry name" value="Aminotransferase_I/II_large"/>
</dbReference>
<evidence type="ECO:0000256" key="1">
    <source>
        <dbReference type="ARBA" id="ARBA00001933"/>
    </source>
</evidence>
<feature type="domain" description="Aminotransferase class I/classII large" evidence="6">
    <location>
        <begin position="28"/>
        <end position="99"/>
    </location>
</feature>
<dbReference type="EMBL" id="BARU01002781">
    <property type="protein sequence ID" value="GAH30900.1"/>
    <property type="molecule type" value="Genomic_DNA"/>
</dbReference>
<comment type="similarity">
    <text evidence="2">Belongs to the class-I pyridoxal-phosphate-dependent aminotransferase family.</text>
</comment>
<dbReference type="GO" id="GO:0006520">
    <property type="term" value="P:amino acid metabolic process"/>
    <property type="evidence" value="ECO:0007669"/>
    <property type="project" value="InterPro"/>
</dbReference>
<sequence>MEFNTNLKKIKPSGIRKLFDLAQGKKGLVSFGIGEPDFITPTHIRKAAKKAMDGGYTRYTPNLGYPEFREVLAIKLNQKNKISVTPGKVVVTSGGTEALFF</sequence>
<dbReference type="PANTHER" id="PTHR46383">
    <property type="entry name" value="ASPARTATE AMINOTRANSFERASE"/>
    <property type="match status" value="1"/>
</dbReference>
<evidence type="ECO:0000259" key="6">
    <source>
        <dbReference type="Pfam" id="PF00155"/>
    </source>
</evidence>
<keyword evidence="5" id="KW-0663">Pyridoxal phosphate</keyword>
<dbReference type="GO" id="GO:0030170">
    <property type="term" value="F:pyridoxal phosphate binding"/>
    <property type="evidence" value="ECO:0007669"/>
    <property type="project" value="InterPro"/>
</dbReference>